<dbReference type="InterPro" id="IPR011109">
    <property type="entry name" value="DNA_bind_recombinase_dom"/>
</dbReference>
<dbReference type="CDD" id="cd00338">
    <property type="entry name" value="Ser_Recombinase"/>
    <property type="match status" value="1"/>
</dbReference>
<dbReference type="Pfam" id="PF00239">
    <property type="entry name" value="Resolvase"/>
    <property type="match status" value="1"/>
</dbReference>
<dbReference type="SMART" id="SM00857">
    <property type="entry name" value="Resolvase"/>
    <property type="match status" value="1"/>
</dbReference>
<dbReference type="Gene3D" id="3.40.50.1390">
    <property type="entry name" value="Resolvase, N-terminal catalytic domain"/>
    <property type="match status" value="1"/>
</dbReference>
<evidence type="ECO:0000256" key="4">
    <source>
        <dbReference type="ARBA" id="ARBA00023172"/>
    </source>
</evidence>
<dbReference type="GO" id="GO:0015074">
    <property type="term" value="P:DNA integration"/>
    <property type="evidence" value="ECO:0007669"/>
    <property type="project" value="UniProtKB-KW"/>
</dbReference>
<dbReference type="PANTHER" id="PTHR30461">
    <property type="entry name" value="DNA-INVERTASE FROM LAMBDOID PROPHAGE"/>
    <property type="match status" value="1"/>
</dbReference>
<gene>
    <name evidence="9" type="ORF">UFOVP505_7</name>
</gene>
<dbReference type="PROSITE" id="PS00397">
    <property type="entry name" value="RECOMBINASES_1"/>
    <property type="match status" value="1"/>
</dbReference>
<evidence type="ECO:0000256" key="6">
    <source>
        <dbReference type="PROSITE-ProRule" id="PRU10137"/>
    </source>
</evidence>
<dbReference type="GO" id="GO:0003677">
    <property type="term" value="F:DNA binding"/>
    <property type="evidence" value="ECO:0007669"/>
    <property type="project" value="UniProtKB-KW"/>
</dbReference>
<evidence type="ECO:0000256" key="3">
    <source>
        <dbReference type="ARBA" id="ARBA00023125"/>
    </source>
</evidence>
<sequence length="512" mass="57398">MTAAAIYVRVSSEMQLDGHSLDAQERLCREYCQRHGLAITSVYREEAESASSTERPELQRMLTDARAHVFAAIVFYHTWRFSRSIEDSALMTRLERSGIRLMSVTDAIDSATPAGRLQRNITLAVGQHYLDQLRAETTRGKRERALQGYSNASHPPFGYVRVSDRQNAPGPEAGTVREMFERYAAGAHTDIQIAEWLNAQGKRTAGHWGHRAFSKDTVRAILINPYYIGLVGYRGLSDRETETGKRARASKRTWQWIPGKHEALITPELFDRCRAVRAKRGSRYVGRRASQSHGYILSKMAKCARCGGPLRCMTDNQGEPKYTCTAHDRAVACDATRRSVRETRLLEDLDALVSELSLTEPVKARAIELLESGDETVAADRRRIALDAEMRRLNRMYQAGNIGDGEYDQEIGRVKGELASLAKPADAFDLRAAIAALDDIAGLWRNATGPERAEILRTVFEAVRVDLDAGAVTGYEPKNEYTAVLRAAYSQEDAISGSDGRRFRNWRPRRKS</sequence>
<keyword evidence="1" id="KW-0229">DNA integration</keyword>
<dbReference type="InterPro" id="IPR050639">
    <property type="entry name" value="SSR_resolvase"/>
</dbReference>
<dbReference type="InterPro" id="IPR036162">
    <property type="entry name" value="Resolvase-like_N_sf"/>
</dbReference>
<feature type="domain" description="Recombinase" evidence="8">
    <location>
        <begin position="156"/>
        <end position="283"/>
    </location>
</feature>
<feature type="active site" description="O-(5'-phospho-DNA)-serine intermediate" evidence="5 6">
    <location>
        <position position="11"/>
    </location>
</feature>
<keyword evidence="4" id="KW-0233">DNA recombination</keyword>
<proteinExistence type="predicted"/>
<dbReference type="SUPFAM" id="SSF53041">
    <property type="entry name" value="Resolvase-like"/>
    <property type="match status" value="1"/>
</dbReference>
<keyword evidence="3" id="KW-0238">DNA-binding</keyword>
<feature type="domain" description="Resolvase/invertase-type recombinase catalytic" evidence="7">
    <location>
        <begin position="3"/>
        <end position="148"/>
    </location>
</feature>
<dbReference type="InterPro" id="IPR006119">
    <property type="entry name" value="Resolv_N"/>
</dbReference>
<accession>A0A6J5MMX6</accession>
<organism evidence="9">
    <name type="scientific">uncultured Caudovirales phage</name>
    <dbReference type="NCBI Taxonomy" id="2100421"/>
    <lineage>
        <taxon>Viruses</taxon>
        <taxon>Duplodnaviria</taxon>
        <taxon>Heunggongvirae</taxon>
        <taxon>Uroviricota</taxon>
        <taxon>Caudoviricetes</taxon>
        <taxon>Peduoviridae</taxon>
        <taxon>Maltschvirus</taxon>
        <taxon>Maltschvirus maltsch</taxon>
    </lineage>
</organism>
<reference evidence="9" key="1">
    <citation type="submission" date="2020-04" db="EMBL/GenBank/DDBJ databases">
        <authorList>
            <person name="Chiriac C."/>
            <person name="Salcher M."/>
            <person name="Ghai R."/>
            <person name="Kavagutti S V."/>
        </authorList>
    </citation>
    <scope>NUCLEOTIDE SEQUENCE</scope>
</reference>
<dbReference type="InterPro" id="IPR025827">
    <property type="entry name" value="Zn_ribbon_recom_dom"/>
</dbReference>
<dbReference type="PANTHER" id="PTHR30461:SF23">
    <property type="entry name" value="DNA RECOMBINASE-RELATED"/>
    <property type="match status" value="1"/>
</dbReference>
<protein>
    <submittedName>
        <fullName evidence="9">Ser_Recombinase domain containing protein</fullName>
    </submittedName>
</protein>
<dbReference type="PROSITE" id="PS51737">
    <property type="entry name" value="RECOMBINASE_DNA_BIND"/>
    <property type="match status" value="1"/>
</dbReference>
<evidence type="ECO:0000313" key="9">
    <source>
        <dbReference type="EMBL" id="CAB4146997.1"/>
    </source>
</evidence>
<dbReference type="GO" id="GO:0000150">
    <property type="term" value="F:DNA strand exchange activity"/>
    <property type="evidence" value="ECO:0007669"/>
    <property type="project" value="UniProtKB-KW"/>
</dbReference>
<dbReference type="Pfam" id="PF07508">
    <property type="entry name" value="Recombinase"/>
    <property type="match status" value="1"/>
</dbReference>
<dbReference type="EMBL" id="LR796475">
    <property type="protein sequence ID" value="CAB4146997.1"/>
    <property type="molecule type" value="Genomic_DNA"/>
</dbReference>
<dbReference type="PROSITE" id="PS51736">
    <property type="entry name" value="RECOMBINASES_3"/>
    <property type="match status" value="1"/>
</dbReference>
<keyword evidence="2" id="KW-0230">DNA invertase</keyword>
<dbReference type="InterPro" id="IPR006118">
    <property type="entry name" value="Recombinase_CS"/>
</dbReference>
<evidence type="ECO:0000259" key="8">
    <source>
        <dbReference type="PROSITE" id="PS51737"/>
    </source>
</evidence>
<evidence type="ECO:0000256" key="2">
    <source>
        <dbReference type="ARBA" id="ARBA00023100"/>
    </source>
</evidence>
<evidence type="ECO:0000259" key="7">
    <source>
        <dbReference type="PROSITE" id="PS51736"/>
    </source>
</evidence>
<dbReference type="Pfam" id="PF13408">
    <property type="entry name" value="Zn_ribbon_recom"/>
    <property type="match status" value="1"/>
</dbReference>
<dbReference type="InterPro" id="IPR038109">
    <property type="entry name" value="DNA_bind_recomb_sf"/>
</dbReference>
<evidence type="ECO:0000256" key="5">
    <source>
        <dbReference type="PIRSR" id="PIRSR606118-50"/>
    </source>
</evidence>
<dbReference type="Gene3D" id="3.90.1750.20">
    <property type="entry name" value="Putative Large Serine Recombinase, Chain B, Domain 2"/>
    <property type="match status" value="1"/>
</dbReference>
<name>A0A6J5MMX6_9CAUD</name>
<evidence type="ECO:0000256" key="1">
    <source>
        <dbReference type="ARBA" id="ARBA00022908"/>
    </source>
</evidence>